<keyword evidence="1" id="KW-0812">Transmembrane</keyword>
<keyword evidence="1" id="KW-1133">Transmembrane helix</keyword>
<dbReference type="EMBL" id="FOUB01000015">
    <property type="protein sequence ID" value="SFM15647.1"/>
    <property type="molecule type" value="Genomic_DNA"/>
</dbReference>
<sequence length="76" mass="8625">MRTNQLFVLLAMGISLTFVSVFSVIGFPRASGNWNFSLENWLSSDVGVGIILYFCYFLLALMHDSSKNKYSALYKM</sequence>
<accession>A0A1I4NK09</accession>
<protein>
    <submittedName>
        <fullName evidence="2">Uncharacterized protein</fullName>
    </submittedName>
</protein>
<keyword evidence="3" id="KW-1185">Reference proteome</keyword>
<evidence type="ECO:0000313" key="3">
    <source>
        <dbReference type="Proteomes" id="UP000183287"/>
    </source>
</evidence>
<name>A0A1I4NK09_9PROT</name>
<organism evidence="2 3">
    <name type="scientific">Nitrosomonas communis</name>
    <dbReference type="NCBI Taxonomy" id="44574"/>
    <lineage>
        <taxon>Bacteria</taxon>
        <taxon>Pseudomonadati</taxon>
        <taxon>Pseudomonadota</taxon>
        <taxon>Betaproteobacteria</taxon>
        <taxon>Nitrosomonadales</taxon>
        <taxon>Nitrosomonadaceae</taxon>
        <taxon>Nitrosomonas</taxon>
    </lineage>
</organism>
<reference evidence="3" key="1">
    <citation type="submission" date="2016-10" db="EMBL/GenBank/DDBJ databases">
        <authorList>
            <person name="Varghese N."/>
            <person name="Submissions S."/>
        </authorList>
    </citation>
    <scope>NUCLEOTIDE SEQUENCE [LARGE SCALE GENOMIC DNA]</scope>
    <source>
        <strain evidence="3">Nm44</strain>
    </source>
</reference>
<evidence type="ECO:0000256" key="1">
    <source>
        <dbReference type="SAM" id="Phobius"/>
    </source>
</evidence>
<feature type="transmembrane region" description="Helical" evidence="1">
    <location>
        <begin position="41"/>
        <end position="61"/>
    </location>
</feature>
<keyword evidence="1" id="KW-0472">Membrane</keyword>
<dbReference type="AlphaFoldDB" id="A0A1I4NK09"/>
<dbReference type="RefSeq" id="WP_074905007.1">
    <property type="nucleotide sequence ID" value="NZ_FOUB01000015.1"/>
</dbReference>
<gene>
    <name evidence="2" type="ORF">SAMN05421863_101530</name>
</gene>
<evidence type="ECO:0000313" key="2">
    <source>
        <dbReference type="EMBL" id="SFM15647.1"/>
    </source>
</evidence>
<feature type="transmembrane region" description="Helical" evidence="1">
    <location>
        <begin position="7"/>
        <end position="29"/>
    </location>
</feature>
<dbReference type="Proteomes" id="UP000183287">
    <property type="component" value="Unassembled WGS sequence"/>
</dbReference>
<proteinExistence type="predicted"/>